<dbReference type="GO" id="GO:0000166">
    <property type="term" value="F:nucleotide binding"/>
    <property type="evidence" value="ECO:0007669"/>
    <property type="project" value="InterPro"/>
</dbReference>
<evidence type="ECO:0000256" key="9">
    <source>
        <dbReference type="ARBA" id="ARBA00022723"/>
    </source>
</evidence>
<dbReference type="SUPFAM" id="SSF53720">
    <property type="entry name" value="ALDH-like"/>
    <property type="match status" value="1"/>
</dbReference>
<feature type="region of interest" description="Disordered" evidence="18">
    <location>
        <begin position="1"/>
        <end position="21"/>
    </location>
</feature>
<evidence type="ECO:0000256" key="6">
    <source>
        <dbReference type="ARBA" id="ARBA00022679"/>
    </source>
</evidence>
<dbReference type="Gene3D" id="1.10.132.60">
    <property type="entry name" value="DNA polymerase family B, C-terminal domain"/>
    <property type="match status" value="2"/>
</dbReference>
<dbReference type="Gene3D" id="3.30.420.10">
    <property type="entry name" value="Ribonuclease H-like superfamily/Ribonuclease H"/>
    <property type="match status" value="1"/>
</dbReference>
<evidence type="ECO:0000256" key="2">
    <source>
        <dbReference type="ARBA" id="ARBA00005755"/>
    </source>
</evidence>
<evidence type="ECO:0000256" key="3">
    <source>
        <dbReference type="ARBA" id="ARBA00012417"/>
    </source>
</evidence>
<dbReference type="OrthoDB" id="6755010at2759"/>
<dbReference type="GO" id="GO:0003688">
    <property type="term" value="F:DNA replication origin binding"/>
    <property type="evidence" value="ECO:0007669"/>
    <property type="project" value="TreeGrafter"/>
</dbReference>
<dbReference type="InterPro" id="IPR006133">
    <property type="entry name" value="DNA-dir_DNA_pol_B_exonuc"/>
</dbReference>
<feature type="compositionally biased region" description="Polar residues" evidence="18">
    <location>
        <begin position="781"/>
        <end position="799"/>
    </location>
</feature>
<evidence type="ECO:0000256" key="4">
    <source>
        <dbReference type="ARBA" id="ARBA00017212"/>
    </source>
</evidence>
<dbReference type="InterPro" id="IPR006134">
    <property type="entry name" value="DNA-dir_DNA_pol_B_multi_dom"/>
</dbReference>
<dbReference type="InterPro" id="IPR017964">
    <property type="entry name" value="DNA-dir_DNA_pol_B_CS"/>
</dbReference>
<evidence type="ECO:0000256" key="7">
    <source>
        <dbReference type="ARBA" id="ARBA00022695"/>
    </source>
</evidence>
<dbReference type="Pfam" id="PF00136">
    <property type="entry name" value="DNA_pol_B"/>
    <property type="match status" value="1"/>
</dbReference>
<dbReference type="SUPFAM" id="SSF56672">
    <property type="entry name" value="DNA/RNA polymerases"/>
    <property type="match status" value="1"/>
</dbReference>
<dbReference type="InterPro" id="IPR016162">
    <property type="entry name" value="Ald_DH_N"/>
</dbReference>
<dbReference type="InterPro" id="IPR015590">
    <property type="entry name" value="Aldehyde_DH_dom"/>
</dbReference>
<keyword evidence="15" id="KW-0539">Nucleus</keyword>
<dbReference type="CDD" id="cd05532">
    <property type="entry name" value="POLBc_alpha"/>
    <property type="match status" value="1"/>
</dbReference>
<dbReference type="FunFam" id="3.30.420.10:FF:000036">
    <property type="entry name" value="DNA polymerase"/>
    <property type="match status" value="1"/>
</dbReference>
<feature type="repeat" description="WD" evidence="16">
    <location>
        <begin position="2932"/>
        <end position="2964"/>
    </location>
</feature>
<dbReference type="SMART" id="SM00320">
    <property type="entry name" value="WD40"/>
    <property type="match status" value="7"/>
</dbReference>
<dbReference type="InterPro" id="IPR045846">
    <property type="entry name" value="POLBc_alpha"/>
</dbReference>
<organism evidence="24 25">
    <name type="scientific">Batrachochytrium dendrobatidis (strain JEL423)</name>
    <dbReference type="NCBI Taxonomy" id="403673"/>
    <lineage>
        <taxon>Eukaryota</taxon>
        <taxon>Fungi</taxon>
        <taxon>Fungi incertae sedis</taxon>
        <taxon>Chytridiomycota</taxon>
        <taxon>Chytridiomycota incertae sedis</taxon>
        <taxon>Chytridiomycetes</taxon>
        <taxon>Rhizophydiales</taxon>
        <taxon>Rhizophydiales incertae sedis</taxon>
        <taxon>Batrachochytrium</taxon>
    </lineage>
</organism>
<dbReference type="CDD" id="cd00200">
    <property type="entry name" value="WD40"/>
    <property type="match status" value="1"/>
</dbReference>
<dbReference type="InterPro" id="IPR036322">
    <property type="entry name" value="WD40_repeat_dom_sf"/>
</dbReference>
<keyword evidence="12" id="KW-0862">Zinc</keyword>
<evidence type="ECO:0000256" key="8">
    <source>
        <dbReference type="ARBA" id="ARBA00022705"/>
    </source>
</evidence>
<dbReference type="CDD" id="cd05776">
    <property type="entry name" value="DNA_polB_alpha_exo"/>
    <property type="match status" value="1"/>
</dbReference>
<keyword evidence="8" id="KW-0235">DNA replication</keyword>
<dbReference type="Gene3D" id="2.40.50.730">
    <property type="match status" value="1"/>
</dbReference>
<dbReference type="GO" id="GO:1902975">
    <property type="term" value="P:mitotic DNA replication initiation"/>
    <property type="evidence" value="ECO:0007669"/>
    <property type="project" value="InterPro"/>
</dbReference>
<dbReference type="InterPro" id="IPR001680">
    <property type="entry name" value="WD40_rpt"/>
</dbReference>
<dbReference type="InterPro" id="IPR043502">
    <property type="entry name" value="DNA/RNA_pol_sf"/>
</dbReference>
<dbReference type="Pfam" id="PF00171">
    <property type="entry name" value="Aldedh"/>
    <property type="match status" value="1"/>
</dbReference>
<dbReference type="Gene3D" id="1.10.287.690">
    <property type="entry name" value="Helix hairpin bin"/>
    <property type="match status" value="1"/>
</dbReference>
<dbReference type="PROSITE" id="PS50082">
    <property type="entry name" value="WD_REPEATS_2"/>
    <property type="match status" value="3"/>
</dbReference>
<feature type="domain" description="DNA-directed DNA polymerase family B exonuclease" evidence="21">
    <location>
        <begin position="1398"/>
        <end position="1644"/>
    </location>
</feature>
<dbReference type="InterPro" id="IPR015088">
    <property type="entry name" value="Znf_DNA-dir_DNA_pol_B_alpha"/>
</dbReference>
<feature type="compositionally biased region" description="Polar residues" evidence="18">
    <location>
        <begin position="1003"/>
        <end position="1019"/>
    </location>
</feature>
<dbReference type="InterPro" id="IPR015943">
    <property type="entry name" value="WD40/YVTN_repeat-like_dom_sf"/>
</dbReference>
<dbReference type="GO" id="GO:0008270">
    <property type="term" value="F:zinc ion binding"/>
    <property type="evidence" value="ECO:0007669"/>
    <property type="project" value="UniProtKB-KW"/>
</dbReference>
<evidence type="ECO:0000256" key="18">
    <source>
        <dbReference type="SAM" id="MobiDB-lite"/>
    </source>
</evidence>
<dbReference type="GO" id="GO:0003697">
    <property type="term" value="F:single-stranded DNA binding"/>
    <property type="evidence" value="ECO:0007669"/>
    <property type="project" value="TreeGrafter"/>
</dbReference>
<dbReference type="STRING" id="403673.A0A177WCD4"/>
<feature type="repeat" description="WD" evidence="16">
    <location>
        <begin position="3022"/>
        <end position="3057"/>
    </location>
</feature>
<dbReference type="GO" id="GO:0005658">
    <property type="term" value="C:alpha DNA polymerase:primase complex"/>
    <property type="evidence" value="ECO:0007669"/>
    <property type="project" value="UniProtKB-ARBA"/>
</dbReference>
<keyword evidence="17" id="KW-0175">Coiled coil</keyword>
<evidence type="ECO:0000256" key="12">
    <source>
        <dbReference type="ARBA" id="ARBA00022833"/>
    </source>
</evidence>
<comment type="similarity">
    <text evidence="2">Belongs to the DNA polymerase type-B family.</text>
</comment>
<dbReference type="FunFam" id="1.10.132.60:FF:000021">
    <property type="entry name" value="DNA polymerase alpha subunit one"/>
    <property type="match status" value="1"/>
</dbReference>
<evidence type="ECO:0000256" key="14">
    <source>
        <dbReference type="ARBA" id="ARBA00023125"/>
    </source>
</evidence>
<dbReference type="InterPro" id="IPR042087">
    <property type="entry name" value="DNA_pol_B_thumb"/>
</dbReference>
<comment type="subcellular location">
    <subcellularLocation>
        <location evidence="1">Nucleus</location>
    </subcellularLocation>
</comment>
<dbReference type="Pfam" id="PF00400">
    <property type="entry name" value="WD40"/>
    <property type="match status" value="4"/>
</dbReference>
<evidence type="ECO:0000256" key="13">
    <source>
        <dbReference type="ARBA" id="ARBA00022932"/>
    </source>
</evidence>
<evidence type="ECO:0000256" key="17">
    <source>
        <dbReference type="SAM" id="Coils"/>
    </source>
</evidence>
<evidence type="ECO:0000256" key="11">
    <source>
        <dbReference type="ARBA" id="ARBA00022771"/>
    </source>
</evidence>
<dbReference type="Proteomes" id="UP000077115">
    <property type="component" value="Unassembled WGS sequence"/>
</dbReference>
<dbReference type="SUPFAM" id="SSF53098">
    <property type="entry name" value="Ribonuclease H-like"/>
    <property type="match status" value="1"/>
</dbReference>
<dbReference type="Gene3D" id="6.10.10.100">
    <property type="match status" value="1"/>
</dbReference>
<dbReference type="NCBIfam" id="TIGR00592">
    <property type="entry name" value="pol2"/>
    <property type="match status" value="1"/>
</dbReference>
<dbReference type="PROSITE" id="PS00116">
    <property type="entry name" value="DNA_POLYMERASE_B"/>
    <property type="match status" value="1"/>
</dbReference>
<dbReference type="PROSITE" id="PS50294">
    <property type="entry name" value="WD_REPEATS_REGION"/>
    <property type="match status" value="2"/>
</dbReference>
<dbReference type="GO" id="GO:0006272">
    <property type="term" value="P:leading strand elongation"/>
    <property type="evidence" value="ECO:0007669"/>
    <property type="project" value="TreeGrafter"/>
</dbReference>
<feature type="region of interest" description="Disordered" evidence="18">
    <location>
        <begin position="453"/>
        <end position="493"/>
    </location>
</feature>
<feature type="domain" description="Zinc finger DNA-directed DNA polymerase family B alpha" evidence="22">
    <location>
        <begin position="2157"/>
        <end position="2332"/>
    </location>
</feature>
<evidence type="ECO:0000256" key="15">
    <source>
        <dbReference type="ARBA" id="ARBA00023242"/>
    </source>
</evidence>
<keyword evidence="10" id="KW-0677">Repeat</keyword>
<dbReference type="Gene3D" id="3.40.605.10">
    <property type="entry name" value="Aldehyde Dehydrogenase, Chain A, domain 1"/>
    <property type="match status" value="1"/>
</dbReference>
<evidence type="ECO:0000259" key="22">
    <source>
        <dbReference type="Pfam" id="PF08996"/>
    </source>
</evidence>
<feature type="domain" description="DNA-directed DNA polymerase family B multifunctional" evidence="19">
    <location>
        <begin position="1709"/>
        <end position="2090"/>
    </location>
</feature>
<dbReference type="GO" id="GO:0016491">
    <property type="term" value="F:oxidoreductase activity"/>
    <property type="evidence" value="ECO:0007669"/>
    <property type="project" value="InterPro"/>
</dbReference>
<dbReference type="Pfam" id="PF03104">
    <property type="entry name" value="DNA_pol_B_exo1"/>
    <property type="match status" value="1"/>
</dbReference>
<name>A0A177WCD4_BATDL</name>
<keyword evidence="5 16" id="KW-0853">WD repeat</keyword>
<dbReference type="InterPro" id="IPR023211">
    <property type="entry name" value="DNA_pol_palm_dom_sf"/>
</dbReference>
<feature type="region of interest" description="Disordered" evidence="18">
    <location>
        <begin position="854"/>
        <end position="891"/>
    </location>
</feature>
<evidence type="ECO:0000259" key="23">
    <source>
        <dbReference type="Pfam" id="PF12254"/>
    </source>
</evidence>
<dbReference type="Pfam" id="PF08996">
    <property type="entry name" value="zf-DNA_Pol"/>
    <property type="match status" value="1"/>
</dbReference>
<feature type="compositionally biased region" description="Polar residues" evidence="18">
    <location>
        <begin position="465"/>
        <end position="487"/>
    </location>
</feature>
<dbReference type="PANTHER" id="PTHR45861">
    <property type="entry name" value="DNA POLYMERASE ALPHA CATALYTIC SUBUNIT"/>
    <property type="match status" value="1"/>
</dbReference>
<reference evidence="24 25" key="2">
    <citation type="submission" date="2016-05" db="EMBL/GenBank/DDBJ databases">
        <title>Lineage-specific infection strategies underlie the spectrum of fungal disease in amphibians.</title>
        <authorList>
            <person name="Cuomo C.A."/>
            <person name="Farrer R.A."/>
            <person name="James T."/>
            <person name="Longcore J."/>
            <person name="Birren B."/>
        </authorList>
    </citation>
    <scope>NUCLEOTIDE SEQUENCE [LARGE SCALE GENOMIC DNA]</scope>
    <source>
        <strain evidence="24 25">JEL423</strain>
    </source>
</reference>
<evidence type="ECO:0000256" key="1">
    <source>
        <dbReference type="ARBA" id="ARBA00004123"/>
    </source>
</evidence>
<evidence type="ECO:0000256" key="10">
    <source>
        <dbReference type="ARBA" id="ARBA00022737"/>
    </source>
</evidence>
<keyword evidence="11" id="KW-0863">Zinc-finger</keyword>
<evidence type="ECO:0000256" key="5">
    <source>
        <dbReference type="ARBA" id="ARBA00022574"/>
    </source>
</evidence>
<evidence type="ECO:0000259" key="21">
    <source>
        <dbReference type="Pfam" id="PF03104"/>
    </source>
</evidence>
<dbReference type="PANTHER" id="PTHR45861:SF1">
    <property type="entry name" value="DNA POLYMERASE ALPHA CATALYTIC SUBUNIT"/>
    <property type="match status" value="1"/>
</dbReference>
<evidence type="ECO:0000256" key="16">
    <source>
        <dbReference type="PROSITE-ProRule" id="PRU00221"/>
    </source>
</evidence>
<dbReference type="SMART" id="SM00486">
    <property type="entry name" value="POLBc"/>
    <property type="match status" value="1"/>
</dbReference>
<dbReference type="InterPro" id="IPR038256">
    <property type="entry name" value="Pol_alpha_znc_sf"/>
</dbReference>
<feature type="domain" description="DNA polymerase alpha catalytic subunit N-terminal" evidence="23">
    <location>
        <begin position="894"/>
        <end position="959"/>
    </location>
</feature>
<dbReference type="Gene3D" id="3.30.70.2820">
    <property type="match status" value="1"/>
</dbReference>
<reference evidence="24 25" key="1">
    <citation type="submission" date="2006-10" db="EMBL/GenBank/DDBJ databases">
        <title>The Genome Sequence of Batrachochytrium dendrobatidis JEL423.</title>
        <authorList>
            <consortium name="The Broad Institute Genome Sequencing Platform"/>
            <person name="Birren B."/>
            <person name="Lander E."/>
            <person name="Galagan J."/>
            <person name="Cuomo C."/>
            <person name="Devon K."/>
            <person name="Jaffe D."/>
            <person name="Butler J."/>
            <person name="Alvarez P."/>
            <person name="Gnerre S."/>
            <person name="Grabherr M."/>
            <person name="Kleber M."/>
            <person name="Mauceli E."/>
            <person name="Brockman W."/>
            <person name="Young S."/>
            <person name="LaButti K."/>
            <person name="Sykes S."/>
            <person name="DeCaprio D."/>
            <person name="Crawford M."/>
            <person name="Koehrsen M."/>
            <person name="Engels R."/>
            <person name="Montgomery P."/>
            <person name="Pearson M."/>
            <person name="Howarth C."/>
            <person name="Larson L."/>
            <person name="White J."/>
            <person name="O'Leary S."/>
            <person name="Kodira C."/>
            <person name="Zeng Q."/>
            <person name="Yandava C."/>
            <person name="Alvarado L."/>
            <person name="Longcore J."/>
            <person name="James T."/>
        </authorList>
    </citation>
    <scope>NUCLEOTIDE SEQUENCE [LARGE SCALE GENOMIC DNA]</scope>
    <source>
        <strain evidence="24 25">JEL423</strain>
    </source>
</reference>
<evidence type="ECO:0000259" key="19">
    <source>
        <dbReference type="Pfam" id="PF00136"/>
    </source>
</evidence>
<evidence type="ECO:0000259" key="20">
    <source>
        <dbReference type="Pfam" id="PF00171"/>
    </source>
</evidence>
<dbReference type="InterPro" id="IPR012337">
    <property type="entry name" value="RNaseH-like_sf"/>
</dbReference>
<dbReference type="FunFam" id="3.30.70.2820:FF:000001">
    <property type="entry name" value="DNA polymerase"/>
    <property type="match status" value="1"/>
</dbReference>
<dbReference type="Gene3D" id="2.130.10.10">
    <property type="entry name" value="YVTN repeat-like/Quinoprotein amine dehydrogenase"/>
    <property type="match status" value="2"/>
</dbReference>
<keyword evidence="7" id="KW-0548">Nucleotidyltransferase</keyword>
<dbReference type="EMBL" id="DS022300">
    <property type="protein sequence ID" value="OAJ37466.1"/>
    <property type="molecule type" value="Genomic_DNA"/>
</dbReference>
<dbReference type="FunFam" id="3.40.605.10:FF:000050">
    <property type="entry name" value="Aldehyde dehydrogenase, mitochondrial"/>
    <property type="match status" value="1"/>
</dbReference>
<feature type="domain" description="Aldehyde dehydrogenase" evidence="20">
    <location>
        <begin position="2364"/>
        <end position="2597"/>
    </location>
</feature>
<accession>A0A177WCD4</accession>
<dbReference type="InterPro" id="IPR019775">
    <property type="entry name" value="WD40_repeat_CS"/>
</dbReference>
<dbReference type="PROSITE" id="PS00678">
    <property type="entry name" value="WD_REPEATS_1"/>
    <property type="match status" value="2"/>
</dbReference>
<dbReference type="InterPro" id="IPR016161">
    <property type="entry name" value="Ald_DH/histidinol_DH"/>
</dbReference>
<dbReference type="EC" id="2.7.7.7" evidence="3"/>
<feature type="region of interest" description="Disordered" evidence="18">
    <location>
        <begin position="943"/>
        <end position="1033"/>
    </location>
</feature>
<evidence type="ECO:0000313" key="24">
    <source>
        <dbReference type="EMBL" id="OAJ37466.1"/>
    </source>
</evidence>
<feature type="coiled-coil region" evidence="17">
    <location>
        <begin position="493"/>
        <end position="520"/>
    </location>
</feature>
<dbReference type="GO" id="GO:0033554">
    <property type="term" value="P:cellular response to stress"/>
    <property type="evidence" value="ECO:0007669"/>
    <property type="project" value="UniProtKB-ARBA"/>
</dbReference>
<dbReference type="FunFam" id="1.10.287.690:FF:000003">
    <property type="entry name" value="DNA polymerase"/>
    <property type="match status" value="1"/>
</dbReference>
<keyword evidence="14" id="KW-0238">DNA-binding</keyword>
<dbReference type="PRINTS" id="PR00106">
    <property type="entry name" value="DNAPOLB"/>
</dbReference>
<keyword evidence="6" id="KW-0808">Transferase</keyword>
<dbReference type="GO" id="GO:0006273">
    <property type="term" value="P:lagging strand elongation"/>
    <property type="evidence" value="ECO:0007669"/>
    <property type="project" value="TreeGrafter"/>
</dbReference>
<keyword evidence="9" id="KW-0479">Metal-binding</keyword>
<dbReference type="GO" id="GO:0003887">
    <property type="term" value="F:DNA-directed DNA polymerase activity"/>
    <property type="evidence" value="ECO:0007669"/>
    <property type="project" value="UniProtKB-KW"/>
</dbReference>
<dbReference type="InterPro" id="IPR036397">
    <property type="entry name" value="RNaseH_sf"/>
</dbReference>
<dbReference type="InterPro" id="IPR006172">
    <property type="entry name" value="DNA-dir_DNA_pol_B"/>
</dbReference>
<dbReference type="Gene3D" id="3.90.1600.10">
    <property type="entry name" value="Palm domain of DNA polymerase"/>
    <property type="match status" value="1"/>
</dbReference>
<dbReference type="eggNOG" id="KOG0970">
    <property type="taxonomic scope" value="Eukaryota"/>
</dbReference>
<dbReference type="Pfam" id="PF12254">
    <property type="entry name" value="DNA_pol_alpha_N"/>
    <property type="match status" value="1"/>
</dbReference>
<keyword evidence="13" id="KW-0239">DNA-directed DNA polymerase</keyword>
<evidence type="ECO:0000313" key="25">
    <source>
        <dbReference type="Proteomes" id="UP000077115"/>
    </source>
</evidence>
<feature type="repeat" description="WD" evidence="16">
    <location>
        <begin position="2982"/>
        <end position="3021"/>
    </location>
</feature>
<dbReference type="VEuPathDB" id="FungiDB:BDEG_21482"/>
<dbReference type="InterPro" id="IPR024647">
    <property type="entry name" value="DNA_pol_a_cat_su_N"/>
</dbReference>
<sequence>MKGDESRQSQSSPGHGVDMTATTTCSITDTADYIGKLLDGSGASQYVDYADLGNKLEIIQKPNRSSLANEPGNNMVTSKSDSPIQPFILRNSITATPKTEVSQNADVSNQGLKSGMDTLSAATEFLTQEINAMNTQNGVLINRLIEPNRQLSRSKQQSMAANVLDDQLNGSESAPVSRRSILPESISVTKQMDQSAPAPQDLKIQTSRASTTKGATCFDGEINPEAASVVNMDGGAVPSNSKLDQNTDHQKGILSQTSQISSHGTNTANPVQSSGAIVNEIETHGLPPLPRSLETVSSTSLAIPGILTKAQGEDLRELLKCISDTLATQQFESNSGNSVTTLCAQLNDLKESNTLLRNQLDKTLKQASQSAREVDALKFHIQEMERHDAIIQQRDAQILKDLQRKYGRHYLQSVAKGGPADGLDNFVLEVIRGYESKIEKMLKVGGEATLGAQPMPSRPIYHPPDQSTLHSSDHWNPNRHTNTTFNNSDKDKTEDLKHQISNLTKLLSAANNEVETLKLQVLNTKKFSWMDETTHNSAEKKSTREMIRRDKLFRKSRLAHIEQLSADQARSLLNDVCVKLSIRQVEQLPSGIERIHVVLCLIGQMQSFIREVDAAVRLHTTDPNDSQDPKKLPELLSVILKWGENTTSANDLTNMGDAESNPAYHFKNLFNVPTMSGVPSKINEVFVFCSEVGTRVDQFRAILKLDNHMQPGMVLTRAVDTLKEMMQKRARDSTTTPNILGVLHDQRPVSFQRSSKLQEPDESFSLSVLEPSEEFEVDPYTSGQFQAANPDHYTTLSPSKSHRDHQPVDEDGKWLEPRSSLSPDGNYLINNHRILPDSQNNQPVLSFAATPHTDTGVTRLGRTPRHADSPIDGLSRLTMSSRRSADAYSKRQTLQRLKELRESGNTSLRDYEVAGTADIFDVVTEEEYNTLSKRTRLEDDFVVDDNGEGYANGGLEDWDNPQSGQSSTDEDGDAINTKFNKTKSTGKGGNSEKRKRDKKSLVNPATGSASIVSMLSKQSKASEKSVQKTGDQTLEESTQLLDSILESLDDVVSTQEEKRRRVHSTTNEFSANTSIDNFSGSLFSKFQLKESLLTKASTVASKSFDSAIVGDREYAQDGLDIMNNDESSANNSPSNRVGVYTNNQSMDTLDLDSAMEVSTQAPLATKPVSVTDAETVQKSSQVKIRKLQKSSANSKSAKSAAHFLPKFEQVAVATAASQPSVISSTEMAGCVNWKNVKDTVAITNVSSNEESSFIKSNIGQNDILEPDGSLKMYWFDSYEKHGIVYLFGKVYQPLTQRHVSCCLVVKNIQRNLFVLPRPIKLDDLGIPTDTAVTMADVYQEFDTIRQKHQISEFSSRSVSRKYAFELPNIPSESDYLKVLYPFSEPELPSDISGKTFSRVFGTRTRAMELLILKRKLMGPCWISIKNVKVSTPMVSWCKLEFIADDPKSIRVFSDSDPDAPKQAPPFVVMSLSLRTYMNHQKKVNEIVSASALVYNHVNIEGDTTDDNAVRLTVVRQLNQIPIPVEFMEMANRQRTKLVVLPNEMSLLNYLLANIYQLDPDVLVGHNIVDFDLDVLLHRMKIHKTQNWSRIGRLRRTVWPVMQTGAGGTGDSSFSEREIASGRLMCDTYRTAKDLIQSKSYSLTSLAASQLKIERPNIDFDKIPSYFWNSEKLMEMVQHCEFDTFLTCQLMFKLQVLPLTKQLTNLAGNIWSRSLTGARAERNEYLLLHEFHDRKYITPDKVYSNRVVSNQLDENDAEGTGAVTKKGGRRKAAYAGGLVLEPKKGFYDKYVLMLDFNSLYPSIIQEYNICFTTIARSYDNNGDHMPTPPNSSVDRGILPKLLGTLVNRRQLVKGLMKDPKNTPAELAQYDIRQKALKLTANSMYGCLGFVNFRFYAEPLAMLITSKGREILQNTVDLAEKSNLDVIYGDTDSIMIYTNSTDLAEVKRIGQELKRAVNKRYNLLEIELDGFFERMLLLKKKKYAAILVEEKDGQLKRTIETKGLDLVRRDWCGISFDASNYVLQQIFSGETREEAVEQIHQYLNKLGVEVRSGTVPLEKFIINKGLTKNPEEYSDKNSLPHVQVALALKARGGMVRADFNWYLSNQVHPPITRLCQHIEGTDTARLADSLGLDMTKFSSTAQSRSFDDTSAADIYTFESQISDEEKFKDIKRWSPRCIHCGESSEFKGADGTAMSGLTCANPMCGQTMPIPSLAVQLRVAICAQMRVYLDQSVVCDDPSCLNITKATSVFGRRCLVPGCKGTVFFQLSDRTLYLQMQYFESLFDIPHVTKTLEKSAENDEIANFARSILTRTISDIKYLGQLVEQYLSTNARRWSSELNKNTYTTLDHKGNKYQVPTGLFINNMFVPSVSGKTFPSINPATGTNFIDFFEADKADVDVAVAAAKAALKEWVKVSAAARGVLLWKLADLVEKNATQLAELESLDNGKPVSVAKSSDVPLTVDCLRYYAGWADKNSGQVVEASPNQHAFTRHEPIGVVGQIIPWNFPLLMLAWKLGPALACGNVVIVKTSEKTPLTALKLGELIVQAGFPPGVVNILSGYGPSAGDAIARHPGISKLAFTGSTVTGRKVTIAAAESNLKKIPCVLPKEEIFGPVVCVLKFKTMERYWSVPTTPTMVSPLLFIPRDIRTALRMANELQAELAKDGEFCVLTIYCGIRLLFSLGSGLTRHFQVISLLALGDVKKQSVTIYKHHFAYRIAFVSKSQSLSTDVDLKAEFALSGQLLDTSICWKTRLKHQYAAERNWMNSNCKVMDFSGHTDVVLSVKLYRENIISGSRDGLIIVFNTVTGKCKHMVRGHDAGISCLDRIGSVVYSGSWDNQLKVWHVDETTGKLEIRHTLMHHGSIICLKARHNHLVSGTWGGRVYLWNTLTRMLEYILSCPNQVELVSCVDFNTAHIFSGIAGSITIWCRITRQAVRQFTGHSSSITSLSLKGGMLFTASEDKTAVTWDISGLTPSNVDKHPIPICNSLVGHFDGVRCLASRANLLITGSYDSTIRVWCIKRGICLYSLSGHAGDINTLDCDESRIVSGSDDMMVKVWDFQSWI</sequence>
<dbReference type="Gene3D" id="1.10.3200.20">
    <property type="entry name" value="DNA Polymerase alpha, zinc finger"/>
    <property type="match status" value="1"/>
</dbReference>
<protein>
    <recommendedName>
        <fullName evidence="4">DNA polymerase alpha catalytic subunit</fullName>
        <ecNumber evidence="3">2.7.7.7</ecNumber>
    </recommendedName>
</protein>
<proteinExistence type="inferred from homology"/>
<feature type="compositionally biased region" description="Basic and acidic residues" evidence="18">
    <location>
        <begin position="804"/>
        <end position="816"/>
    </location>
</feature>
<feature type="region of interest" description="Disordered" evidence="18">
    <location>
        <begin position="777"/>
        <end position="819"/>
    </location>
</feature>
<dbReference type="GO" id="GO:0003682">
    <property type="term" value="F:chromatin binding"/>
    <property type="evidence" value="ECO:0007669"/>
    <property type="project" value="TreeGrafter"/>
</dbReference>
<dbReference type="SUPFAM" id="SSF50978">
    <property type="entry name" value="WD40 repeat-like"/>
    <property type="match status" value="1"/>
</dbReference>
<gene>
    <name evidence="24" type="ORF">BDEG_21482</name>
</gene>